<dbReference type="PIRSF" id="PIRSF000477">
    <property type="entry name" value="PurNPase"/>
    <property type="match status" value="1"/>
</dbReference>
<dbReference type="GO" id="GO:0005737">
    <property type="term" value="C:cytoplasm"/>
    <property type="evidence" value="ECO:0007669"/>
    <property type="project" value="TreeGrafter"/>
</dbReference>
<name>A0A5J4XAM2_9EUKA</name>
<reference evidence="7 8" key="1">
    <citation type="submission" date="2019-03" db="EMBL/GenBank/DDBJ databases">
        <title>Single cell metagenomics reveals metabolic interactions within the superorganism composed of flagellate Streblomastix strix and complex community of Bacteroidetes bacteria on its surface.</title>
        <authorList>
            <person name="Treitli S.C."/>
            <person name="Kolisko M."/>
            <person name="Husnik F."/>
            <person name="Keeling P."/>
            <person name="Hampl V."/>
        </authorList>
    </citation>
    <scope>NUCLEOTIDE SEQUENCE [LARGE SCALE GENOMIC DNA]</scope>
    <source>
        <strain evidence="7">ST1C</strain>
    </source>
</reference>
<dbReference type="Proteomes" id="UP000324800">
    <property type="component" value="Unassembled WGS sequence"/>
</dbReference>
<dbReference type="NCBIfam" id="TIGR01697">
    <property type="entry name" value="PNPH-PUNA-XAPA"/>
    <property type="match status" value="1"/>
</dbReference>
<dbReference type="OrthoDB" id="10261782at2759"/>
<comment type="function">
    <text evidence="5">The purine nucleoside phosphorylases catalyze the phosphorolytic breakdown of the N-glycosidic bond in the beta-(deoxy)ribonucleoside molecules, with the formation of the corresponding free purine bases and pentose-1-phosphate.</text>
</comment>
<accession>A0A5J4XAM2</accession>
<dbReference type="AlphaFoldDB" id="A0A5J4XAM2"/>
<evidence type="ECO:0000256" key="5">
    <source>
        <dbReference type="PIRNR" id="PIRNR000477"/>
    </source>
</evidence>
<organism evidence="7 8">
    <name type="scientific">Streblomastix strix</name>
    <dbReference type="NCBI Taxonomy" id="222440"/>
    <lineage>
        <taxon>Eukaryota</taxon>
        <taxon>Metamonada</taxon>
        <taxon>Preaxostyla</taxon>
        <taxon>Oxymonadida</taxon>
        <taxon>Streblomastigidae</taxon>
        <taxon>Streblomastix</taxon>
    </lineage>
</organism>
<dbReference type="Gene3D" id="3.40.50.1580">
    <property type="entry name" value="Nucleoside phosphorylase domain"/>
    <property type="match status" value="1"/>
</dbReference>
<keyword evidence="3 5" id="KW-0328">Glycosyltransferase</keyword>
<evidence type="ECO:0000256" key="2">
    <source>
        <dbReference type="ARBA" id="ARBA00006751"/>
    </source>
</evidence>
<dbReference type="InterPro" id="IPR018099">
    <property type="entry name" value="Purine_phosphorylase-2_CS"/>
</dbReference>
<dbReference type="PANTHER" id="PTHR11904:SF9">
    <property type="entry name" value="PURINE NUCLEOSIDE PHOSPHORYLASE-RELATED"/>
    <property type="match status" value="1"/>
</dbReference>
<dbReference type="CDD" id="cd09009">
    <property type="entry name" value="PNP-EcPNPII_like"/>
    <property type="match status" value="1"/>
</dbReference>
<sequence length="284" mass="30849">MADFPTLAQIDEAVAYILSKAPGYKPAIGIVFGTGLDGLGDKFDDNSKTIVIPFTDIPYFIKTTVEGHRGNVLINTIAGVPTICLQGRNHFYEGLSMQKITFPIRVFARLGIKILILTNAAGSLIKTWTLGDIALVTDHINLLGDNPLVGVNKDYFPPHSVRFPDMSNCYDAELRKKVKASGDKLGIVLREGVYVAMLGPTFETHADAVYLQRIGCDMAGMSTAPECIIARHSGVKVVALSVQTDIIDTETPPNHLEILEVGRSATERIGRIFQDVLPTLLVGL</sequence>
<dbReference type="NCBIfam" id="NF006054">
    <property type="entry name" value="PRK08202.1"/>
    <property type="match status" value="1"/>
</dbReference>
<evidence type="ECO:0000256" key="4">
    <source>
        <dbReference type="ARBA" id="ARBA00022679"/>
    </source>
</evidence>
<dbReference type="EMBL" id="SNRW01000011">
    <property type="protein sequence ID" value="KAA6404318.1"/>
    <property type="molecule type" value="Genomic_DNA"/>
</dbReference>
<proteinExistence type="inferred from homology"/>
<comment type="caution">
    <text evidence="7">The sequence shown here is derived from an EMBL/GenBank/DDBJ whole genome shotgun (WGS) entry which is preliminary data.</text>
</comment>
<evidence type="ECO:0000256" key="1">
    <source>
        <dbReference type="ARBA" id="ARBA00005058"/>
    </source>
</evidence>
<gene>
    <name evidence="7" type="ORF">EZS28_000157</name>
</gene>
<dbReference type="InterPro" id="IPR011268">
    <property type="entry name" value="Purine_phosphorylase"/>
</dbReference>
<dbReference type="EC" id="2.4.2.1" evidence="5"/>
<dbReference type="GO" id="GO:0009116">
    <property type="term" value="P:nucleoside metabolic process"/>
    <property type="evidence" value="ECO:0007669"/>
    <property type="project" value="InterPro"/>
</dbReference>
<dbReference type="PANTHER" id="PTHR11904">
    <property type="entry name" value="METHYLTHIOADENOSINE/PURINE NUCLEOSIDE PHOSPHORYLASE"/>
    <property type="match status" value="1"/>
</dbReference>
<keyword evidence="4 5" id="KW-0808">Transferase</keyword>
<dbReference type="InterPro" id="IPR000845">
    <property type="entry name" value="Nucleoside_phosphorylase_d"/>
</dbReference>
<comment type="pathway">
    <text evidence="1 5">Purine metabolism; purine nucleoside salvage.</text>
</comment>
<dbReference type="UniPathway" id="UPA00606"/>
<dbReference type="Pfam" id="PF01048">
    <property type="entry name" value="PNP_UDP_1"/>
    <property type="match status" value="1"/>
</dbReference>
<evidence type="ECO:0000313" key="8">
    <source>
        <dbReference type="Proteomes" id="UP000324800"/>
    </source>
</evidence>
<dbReference type="GO" id="GO:0004731">
    <property type="term" value="F:purine-nucleoside phosphorylase activity"/>
    <property type="evidence" value="ECO:0007669"/>
    <property type="project" value="UniProtKB-EC"/>
</dbReference>
<dbReference type="PROSITE" id="PS01240">
    <property type="entry name" value="PNP_MTAP_2"/>
    <property type="match status" value="1"/>
</dbReference>
<feature type="domain" description="Nucleoside phosphorylase" evidence="6">
    <location>
        <begin position="28"/>
        <end position="277"/>
    </location>
</feature>
<evidence type="ECO:0000259" key="6">
    <source>
        <dbReference type="Pfam" id="PF01048"/>
    </source>
</evidence>
<protein>
    <recommendedName>
        <fullName evidence="5">Purine nucleoside phosphorylase</fullName>
        <ecNumber evidence="5">2.4.2.1</ecNumber>
    </recommendedName>
    <alternativeName>
        <fullName evidence="5">Inosine-guanosine phosphorylase</fullName>
    </alternativeName>
</protein>
<dbReference type="SUPFAM" id="SSF53167">
    <property type="entry name" value="Purine and uridine phosphorylases"/>
    <property type="match status" value="1"/>
</dbReference>
<comment type="similarity">
    <text evidence="2 5">Belongs to the PNP/MTAP phosphorylase family.</text>
</comment>
<dbReference type="InterPro" id="IPR035994">
    <property type="entry name" value="Nucleoside_phosphorylase_sf"/>
</dbReference>
<evidence type="ECO:0000313" key="7">
    <source>
        <dbReference type="EMBL" id="KAA6404318.1"/>
    </source>
</evidence>
<evidence type="ECO:0000256" key="3">
    <source>
        <dbReference type="ARBA" id="ARBA00022676"/>
    </source>
</evidence>